<protein>
    <submittedName>
        <fullName evidence="2">AlNc14C56G4250 protein</fullName>
    </submittedName>
</protein>
<proteinExistence type="predicted"/>
<feature type="region of interest" description="Disordered" evidence="1">
    <location>
        <begin position="216"/>
        <end position="258"/>
    </location>
</feature>
<reference evidence="2" key="2">
    <citation type="submission" date="2011-02" db="EMBL/GenBank/DDBJ databases">
        <authorList>
            <person name="MacLean D."/>
        </authorList>
    </citation>
    <scope>NUCLEOTIDE SEQUENCE</scope>
</reference>
<gene>
    <name evidence="2" type="primary">AlNc14C56G4250</name>
    <name evidence="2" type="ORF">ALNC14_049230</name>
</gene>
<feature type="compositionally biased region" description="Basic and acidic residues" evidence="1">
    <location>
        <begin position="9"/>
        <end position="28"/>
    </location>
</feature>
<reference evidence="2" key="1">
    <citation type="journal article" date="2011" name="PLoS Biol.">
        <title>Gene gain and loss during evolution of obligate parasitism in the white rust pathogen of Arabidopsis thaliana.</title>
        <authorList>
            <person name="Kemen E."/>
            <person name="Gardiner A."/>
            <person name="Schultz-Larsen T."/>
            <person name="Kemen A.C."/>
            <person name="Balmuth A.L."/>
            <person name="Robert-Seilaniantz A."/>
            <person name="Bailey K."/>
            <person name="Holub E."/>
            <person name="Studholme D.J."/>
            <person name="Maclean D."/>
            <person name="Jones J.D."/>
        </authorList>
    </citation>
    <scope>NUCLEOTIDE SEQUENCE</scope>
</reference>
<feature type="region of interest" description="Disordered" evidence="1">
    <location>
        <begin position="1"/>
        <end position="64"/>
    </location>
</feature>
<organism evidence="2">
    <name type="scientific">Albugo laibachii Nc14</name>
    <dbReference type="NCBI Taxonomy" id="890382"/>
    <lineage>
        <taxon>Eukaryota</taxon>
        <taxon>Sar</taxon>
        <taxon>Stramenopiles</taxon>
        <taxon>Oomycota</taxon>
        <taxon>Peronosporomycetes</taxon>
        <taxon>Albuginales</taxon>
        <taxon>Albuginaceae</taxon>
        <taxon>Albugo</taxon>
    </lineage>
</organism>
<evidence type="ECO:0000313" key="2">
    <source>
        <dbReference type="EMBL" id="CCA18780.1"/>
    </source>
</evidence>
<feature type="region of interest" description="Disordered" evidence="1">
    <location>
        <begin position="133"/>
        <end position="153"/>
    </location>
</feature>
<feature type="compositionally biased region" description="Basic and acidic residues" evidence="1">
    <location>
        <begin position="246"/>
        <end position="255"/>
    </location>
</feature>
<feature type="compositionally biased region" description="Basic and acidic residues" evidence="1">
    <location>
        <begin position="53"/>
        <end position="64"/>
    </location>
</feature>
<dbReference type="HOGENOM" id="CLU_827461_0_0_1"/>
<sequence>MHLHSTPSAHRDHEEGTTSRSDNEERLVNEQVDQHNAPSDKAGIHFNRHGLRTRQEKVVPSHSPAAEERFELFPTRLSQSPQHSSEGNSMPSDSNLHTTNGQRVGTQPVHLSLFPLRAAENDAITSRPAFLTSDDQENDLTPHHLSPTDHVPTDLTLAPATVSRPHGTEKASTRNFLSLSSPHQVRTGMVDTDLSLSAPHGTGANPVSTDLSLSAPHGREADTVPTDLSLSIEPTRAAKTTSYLPSDRETNKRQSSEFPPAVYISTMPHSFNHHYSGPRNSPSGLLTLPQSQHVQPPTNLKMKDQYLPEHQSEEGAEMATKVSTSSISIVCDTLAH</sequence>
<name>F0WC67_9STRA</name>
<feature type="region of interest" description="Disordered" evidence="1">
    <location>
        <begin position="77"/>
        <end position="103"/>
    </location>
</feature>
<dbReference type="AlphaFoldDB" id="F0WC67"/>
<dbReference type="EMBL" id="FR824101">
    <property type="protein sequence ID" value="CCA18780.1"/>
    <property type="molecule type" value="Genomic_DNA"/>
</dbReference>
<accession>F0WC67</accession>
<evidence type="ECO:0000256" key="1">
    <source>
        <dbReference type="SAM" id="MobiDB-lite"/>
    </source>
</evidence>